<dbReference type="Proteomes" id="UP001165065">
    <property type="component" value="Unassembled WGS sequence"/>
</dbReference>
<organism evidence="3 4">
    <name type="scientific">Triparma columacea</name>
    <dbReference type="NCBI Taxonomy" id="722753"/>
    <lineage>
        <taxon>Eukaryota</taxon>
        <taxon>Sar</taxon>
        <taxon>Stramenopiles</taxon>
        <taxon>Ochrophyta</taxon>
        <taxon>Bolidophyceae</taxon>
        <taxon>Parmales</taxon>
        <taxon>Triparmaceae</taxon>
        <taxon>Triparma</taxon>
    </lineage>
</organism>
<name>A0A9W7GM63_9STRA</name>
<keyword evidence="1" id="KW-0227">DNA damage</keyword>
<keyword evidence="1" id="KW-0540">Nuclease</keyword>
<keyword evidence="4" id="KW-1185">Reference proteome</keyword>
<dbReference type="GO" id="GO:0070336">
    <property type="term" value="F:flap-structured DNA binding"/>
    <property type="evidence" value="ECO:0007669"/>
    <property type="project" value="TreeGrafter"/>
</dbReference>
<reference evidence="4" key="1">
    <citation type="journal article" date="2023" name="Commun. Biol.">
        <title>Genome analysis of Parmales, the sister group of diatoms, reveals the evolutionary specialization of diatoms from phago-mixotrophs to photoautotrophs.</title>
        <authorList>
            <person name="Ban H."/>
            <person name="Sato S."/>
            <person name="Yoshikawa S."/>
            <person name="Yamada K."/>
            <person name="Nakamura Y."/>
            <person name="Ichinomiya M."/>
            <person name="Sato N."/>
            <person name="Blanc-Mathieu R."/>
            <person name="Endo H."/>
            <person name="Kuwata A."/>
            <person name="Ogata H."/>
        </authorList>
    </citation>
    <scope>NUCLEOTIDE SEQUENCE [LARGE SCALE GENOMIC DNA]</scope>
</reference>
<keyword evidence="1" id="KW-0460">Magnesium</keyword>
<feature type="compositionally biased region" description="Gly residues" evidence="2">
    <location>
        <begin position="719"/>
        <end position="733"/>
    </location>
</feature>
<proteinExistence type="inferred from homology"/>
<dbReference type="Gene3D" id="3.40.50.1000">
    <property type="entry name" value="HAD superfamily/HAD-like"/>
    <property type="match status" value="1"/>
</dbReference>
<dbReference type="GO" id="GO:0008409">
    <property type="term" value="F:5'-3' exonuclease activity"/>
    <property type="evidence" value="ECO:0007669"/>
    <property type="project" value="TreeGrafter"/>
</dbReference>
<accession>A0A9W7GM63</accession>
<keyword evidence="1" id="KW-0464">Manganese</keyword>
<keyword evidence="1" id="KW-0234">DNA repair</keyword>
<dbReference type="GO" id="GO:0046872">
    <property type="term" value="F:metal ion binding"/>
    <property type="evidence" value="ECO:0007669"/>
    <property type="project" value="UniProtKB-KW"/>
</dbReference>
<keyword evidence="1" id="KW-0539">Nucleus</keyword>
<comment type="caution">
    <text evidence="3">The sequence shown here is derived from an EMBL/GenBank/DDBJ whole genome shotgun (WGS) entry which is preliminary data.</text>
</comment>
<protein>
    <recommendedName>
        <fullName evidence="1">Fanconi-associated nuclease</fullName>
        <ecNumber evidence="1">3.1.4.1</ecNumber>
    </recommendedName>
</protein>
<feature type="compositionally biased region" description="Basic and acidic residues" evidence="2">
    <location>
        <begin position="555"/>
        <end position="576"/>
    </location>
</feature>
<dbReference type="Pfam" id="PF08645">
    <property type="entry name" value="PNK3P"/>
    <property type="match status" value="1"/>
</dbReference>
<evidence type="ECO:0000313" key="3">
    <source>
        <dbReference type="EMBL" id="GMI48247.1"/>
    </source>
</evidence>
<evidence type="ECO:0000313" key="4">
    <source>
        <dbReference type="Proteomes" id="UP001165065"/>
    </source>
</evidence>
<keyword evidence="1" id="KW-0479">Metal-binding</keyword>
<evidence type="ECO:0000256" key="2">
    <source>
        <dbReference type="SAM" id="MobiDB-lite"/>
    </source>
</evidence>
<dbReference type="EC" id="3.1.4.1" evidence="1"/>
<keyword evidence="1" id="KW-0378">Hydrolase</keyword>
<comment type="cofactor">
    <cofactor evidence="1">
        <name>Mg(2+)</name>
        <dbReference type="ChEBI" id="CHEBI:18420"/>
    </cofactor>
    <cofactor evidence="1">
        <name>Mn(2+)</name>
        <dbReference type="ChEBI" id="CHEBI:29035"/>
    </cofactor>
</comment>
<evidence type="ECO:0000256" key="1">
    <source>
        <dbReference type="RuleBase" id="RU365033"/>
    </source>
</evidence>
<feature type="region of interest" description="Disordered" evidence="2">
    <location>
        <begin position="802"/>
        <end position="833"/>
    </location>
</feature>
<feature type="compositionally biased region" description="Acidic residues" evidence="2">
    <location>
        <begin position="734"/>
        <end position="743"/>
    </location>
</feature>
<dbReference type="GO" id="GO:0004528">
    <property type="term" value="F:phosphodiesterase I activity"/>
    <property type="evidence" value="ECO:0007669"/>
    <property type="project" value="UniProtKB-EC"/>
</dbReference>
<feature type="region of interest" description="Disordered" evidence="2">
    <location>
        <begin position="544"/>
        <end position="593"/>
    </location>
</feature>
<comment type="function">
    <text evidence="1">Nuclease required for the repair of DNA interstrand cross-links (ICL). Acts as a 5'-3' exonuclease that anchors at a cut end of DNA and cleaves DNA successively at every third nucleotide, allowing to excise an ICL from one strand through flanking incisions.</text>
</comment>
<dbReference type="GO" id="GO:0005634">
    <property type="term" value="C:nucleus"/>
    <property type="evidence" value="ECO:0007669"/>
    <property type="project" value="UniProtKB-SubCell"/>
</dbReference>
<dbReference type="PANTHER" id="PTHR15749:SF4">
    <property type="entry name" value="FANCONI-ASSOCIATED NUCLEASE 1"/>
    <property type="match status" value="1"/>
</dbReference>
<comment type="subcellular location">
    <subcellularLocation>
        <location evidence="1">Nucleus</location>
    </subcellularLocation>
</comment>
<comment type="similarity">
    <text evidence="1">Belongs to the FAN1 family.</text>
</comment>
<dbReference type="InterPro" id="IPR033315">
    <property type="entry name" value="Fan1-like"/>
</dbReference>
<dbReference type="InterPro" id="IPR023214">
    <property type="entry name" value="HAD_sf"/>
</dbReference>
<dbReference type="OrthoDB" id="47818at2759"/>
<dbReference type="PANTHER" id="PTHR15749">
    <property type="entry name" value="FANCONI-ASSOCIATED NUCLEASE 1"/>
    <property type="match status" value="1"/>
</dbReference>
<dbReference type="SUPFAM" id="SSF56784">
    <property type="entry name" value="HAD-like"/>
    <property type="match status" value="1"/>
</dbReference>
<dbReference type="InterPro" id="IPR013954">
    <property type="entry name" value="PNK3P"/>
</dbReference>
<gene>
    <name evidence="3" type="ORF">TrCOL_g12353</name>
</gene>
<dbReference type="AlphaFoldDB" id="A0A9W7GM63"/>
<sequence>MERRGYHDLAAYILGGIVEDGGGGMKRRTVGKVCERFLVDWKHDYNKRGKEGKERGKERGILEEGNEGQEYDHSVLSLDACPPPTFKVLTYTFQSVQANLVNLLTTLRPDSKPALPYSSYLTLTSRLKIPTESNEESMHLGIDAEYNVKTDYCTANAIRKTNCVENGFETTGQPTVNYSGDVIMNDVDCNKGKSTFVVRSSDSSSSSHPYLRGTVENLALSEHSLGHVGTLGSNWFGWHDEGMFVKRLFRLIVKKIVPGMTTLTPWTYETLELNDDTGGGGGMEEEIEIINELNTPESVIDYVDALVRDFGTDNDYDNIRTLSMLASGMGGSGLASVIRALAYDLRHYGAGMPDLTLVRVSYEGEEGMGGVDLGRWIGEEFGEVRRGERNFIRNKGMIRDKDEGNLLEIEVPVAATAMSTPPPTPPRVPQPLDFSPLRPKQSFLGFTSVKGKKKTPRVTNGSISCEIPEGGWETGPKGRKEERVLVYKHDWDALDLTTGETVRVVGLDFDDTLVVSNRGSTDWKLRFPHVIEALRRIVKLGGGEREGEEEVQGEGEIHGEGGVEGEREARNDEGSKCEGGATSSESSESPARKERVVLAIVTNESLGKFKKEPALRKALHTKAAKVVEFCKKLDLPVITVMPTAKDGYRKGNGRGAWDMLTRVIEEDKGAKVNLETSCFVGDAGGGMIGVYDREFAKAAGIKYFREKEFFGWKGEGSRDGGGGGTGESGGGEEGIGEEEEEEVTEKLKLEFEGRKVKVEVLFSEVKSANDTLDKRQETWLNILESAGIMTRVCKFKESLKKKEKKRASPTGEEKKAGGKKKKKGEKKGGSVEKKFEGVEDGEYGVRRITQTKSVELEDDGKVVESVGVEKVAMKTYKDGKEANREFELEVKNAKRMKEKNRRGKSESSIVVELWTGKDRLLREELGRK</sequence>
<dbReference type="InterPro" id="IPR036412">
    <property type="entry name" value="HAD-like_sf"/>
</dbReference>
<dbReference type="EMBL" id="BRYA01000382">
    <property type="protein sequence ID" value="GMI48247.1"/>
    <property type="molecule type" value="Genomic_DNA"/>
</dbReference>
<dbReference type="GO" id="GO:0017108">
    <property type="term" value="F:5'-flap endonuclease activity"/>
    <property type="evidence" value="ECO:0007669"/>
    <property type="project" value="TreeGrafter"/>
</dbReference>
<feature type="region of interest" description="Disordered" evidence="2">
    <location>
        <begin position="714"/>
        <end position="743"/>
    </location>
</feature>
<comment type="catalytic activity">
    <reaction evidence="1">
        <text>Hydrolytically removes 5'-nucleotides successively from the 3'-hydroxy termini of 3'-hydroxy-terminated oligonucleotides.</text>
        <dbReference type="EC" id="3.1.4.1"/>
    </reaction>
</comment>
<dbReference type="GO" id="GO:0036297">
    <property type="term" value="P:interstrand cross-link repair"/>
    <property type="evidence" value="ECO:0007669"/>
    <property type="project" value="InterPro"/>
</dbReference>